<dbReference type="Proteomes" id="UP000076234">
    <property type="component" value="Chromosome"/>
</dbReference>
<gene>
    <name evidence="1" type="ORF">AOA14_14710</name>
</gene>
<evidence type="ECO:0000313" key="1">
    <source>
        <dbReference type="EMBL" id="AMU95862.1"/>
    </source>
</evidence>
<organism evidence="1 2">
    <name type="scientific">Sphingopyxis terrae subsp. terrae NBRC 15098</name>
    <dbReference type="NCBI Taxonomy" id="1219058"/>
    <lineage>
        <taxon>Bacteria</taxon>
        <taxon>Pseudomonadati</taxon>
        <taxon>Pseudomonadota</taxon>
        <taxon>Alphaproteobacteria</taxon>
        <taxon>Sphingomonadales</taxon>
        <taxon>Sphingomonadaceae</taxon>
        <taxon>Sphingopyxis</taxon>
    </lineage>
</organism>
<name>A0A142W1M5_9SPHN</name>
<dbReference type="SUPFAM" id="SSF102198">
    <property type="entry name" value="Putative cyclase"/>
    <property type="match status" value="1"/>
</dbReference>
<dbReference type="EMBL" id="CP013342">
    <property type="protein sequence ID" value="AMU95862.1"/>
    <property type="molecule type" value="Genomic_DNA"/>
</dbReference>
<dbReference type="STRING" id="1219058.AOA14_14710"/>
<dbReference type="InterPro" id="IPR037175">
    <property type="entry name" value="KFase_sf"/>
</dbReference>
<protein>
    <submittedName>
        <fullName evidence="1">Cyclase</fullName>
    </submittedName>
</protein>
<proteinExistence type="predicted"/>
<evidence type="ECO:0000313" key="2">
    <source>
        <dbReference type="Proteomes" id="UP000076234"/>
    </source>
</evidence>
<accession>A0A142W1M5</accession>
<reference evidence="1 2" key="2">
    <citation type="journal article" date="2016" name="Genome Announc.">
        <title>Complete Genome Sequence of Sphingopyxis terrae Strain 203-1 (NBRC 111660), a Polyethylene Glycol Degrader.</title>
        <authorList>
            <person name="Ohtsubo Y."/>
            <person name="Nonoyama S."/>
            <person name="Nagata Y."/>
            <person name="Numata M."/>
            <person name="Tsuchikane K."/>
            <person name="Hosoyama A."/>
            <person name="Yamazoe A."/>
            <person name="Tsuda M."/>
            <person name="Fujita N."/>
            <person name="Kawai F."/>
        </authorList>
    </citation>
    <scope>NUCLEOTIDE SEQUENCE [LARGE SCALE GENOMIC DNA]</scope>
    <source>
        <strain evidence="1 2">203-1</strain>
    </source>
</reference>
<dbReference type="PANTHER" id="PTHR43564">
    <property type="entry name" value="KYNURENINE FORMAMIDASE-LIKE PROTEIN"/>
    <property type="match status" value="1"/>
</dbReference>
<dbReference type="InterPro" id="IPR007325">
    <property type="entry name" value="KFase/CYL"/>
</dbReference>
<reference evidence="2" key="1">
    <citation type="submission" date="2015-11" db="EMBL/GenBank/DDBJ databases">
        <title>Complete genome sequence of a polyethylene glycol-degrading strain Sphingopyxis terrae strain 203-1 (NBRC 15098).</title>
        <authorList>
            <person name="Yoshiyuki O."/>
            <person name="Shouta N."/>
            <person name="Nagata Y."/>
            <person name="Numata M."/>
            <person name="Tsuchikane K."/>
            <person name="Hosoyama A."/>
            <person name="Yamazoe A."/>
            <person name="Tsuda M."/>
            <person name="Fujita N."/>
            <person name="Kawai F."/>
        </authorList>
    </citation>
    <scope>NUCLEOTIDE SEQUENCE [LARGE SCALE GENOMIC DNA]</scope>
    <source>
        <strain evidence="2">203-1</strain>
    </source>
</reference>
<dbReference type="PANTHER" id="PTHR43564:SF2">
    <property type="entry name" value="BLR6059 PROTEIN"/>
    <property type="match status" value="1"/>
</dbReference>
<dbReference type="Pfam" id="PF04199">
    <property type="entry name" value="Cyclase"/>
    <property type="match status" value="1"/>
</dbReference>
<dbReference type="AlphaFoldDB" id="A0A142W1M5"/>
<dbReference type="Gene3D" id="3.50.30.50">
    <property type="entry name" value="Putative cyclase"/>
    <property type="match status" value="1"/>
</dbReference>
<dbReference type="KEGG" id="ster:AOA14_14710"/>
<dbReference type="RefSeq" id="WP_062902336.1">
    <property type="nucleotide sequence ID" value="NZ_CP013342.1"/>
</dbReference>
<dbReference type="GO" id="GO:0019441">
    <property type="term" value="P:L-tryptophan catabolic process to kynurenine"/>
    <property type="evidence" value="ECO:0007669"/>
    <property type="project" value="InterPro"/>
</dbReference>
<sequence>MQFIDLSIPITNDVVSDPPVMRPQISYMTHETTWEQIAMFFPGLAKEDLPDGEGWAVESLTLSTHNGTHMDAPWHFHSTTDAGATPAPSIDEAPLDLFFRPGVKLDFSDRPAGHVVSAAEVEAELARIGHTLQPFDIVLVQSGAIYGTDNFTDQGCGMGAEATLYLTERGVKVVGTDAWSWDAPFSHTAKRWAETRDPSIIWEGHKAGRIRPYYQIEKLTGLAALPPTGWTLSCFPVKIERASAGWIRAVALIDGAPVSHTD</sequence>
<dbReference type="GO" id="GO:0004061">
    <property type="term" value="F:arylformamidase activity"/>
    <property type="evidence" value="ECO:0007669"/>
    <property type="project" value="InterPro"/>
</dbReference>